<protein>
    <submittedName>
        <fullName evidence="2">Uncharacterized protein DUF1801</fullName>
    </submittedName>
</protein>
<comment type="caution">
    <text evidence="2">The sequence shown here is derived from an EMBL/GenBank/DDBJ whole genome shotgun (WGS) entry which is preliminary data.</text>
</comment>
<evidence type="ECO:0000259" key="1">
    <source>
        <dbReference type="Pfam" id="PF08818"/>
    </source>
</evidence>
<dbReference type="Gene3D" id="3.90.1150.200">
    <property type="match status" value="1"/>
</dbReference>
<dbReference type="OrthoDB" id="670608at2"/>
<feature type="domain" description="YdhG-like" evidence="1">
    <location>
        <begin position="16"/>
        <end position="111"/>
    </location>
</feature>
<dbReference type="AlphaFoldDB" id="A0A2T6BYI6"/>
<dbReference type="InterPro" id="IPR014922">
    <property type="entry name" value="YdhG-like"/>
</dbReference>
<sequence length="115" mass="13559">MNPAENYILQQPEPYKSILLELQVMIEHLLPTAELKYKYKIPFYYYKGKPFCYFNASHKKKFVDVGLVKGGEITVHTSHLVTKNRKQMASLRYKDVKHINQKIFFDVIKEAASLY</sequence>
<gene>
    <name evidence="2" type="ORF">C8N46_105290</name>
</gene>
<dbReference type="RefSeq" id="WP_108115239.1">
    <property type="nucleotide sequence ID" value="NZ_QBKT01000005.1"/>
</dbReference>
<accession>A0A2T6BYI6</accession>
<keyword evidence="3" id="KW-1185">Reference proteome</keyword>
<dbReference type="EMBL" id="QBKT01000005">
    <property type="protein sequence ID" value="PTX61133.1"/>
    <property type="molecule type" value="Genomic_DNA"/>
</dbReference>
<name>A0A2T6BYI6_9FLAO</name>
<dbReference type="Proteomes" id="UP000244090">
    <property type="component" value="Unassembled WGS sequence"/>
</dbReference>
<evidence type="ECO:0000313" key="3">
    <source>
        <dbReference type="Proteomes" id="UP000244090"/>
    </source>
</evidence>
<evidence type="ECO:0000313" key="2">
    <source>
        <dbReference type="EMBL" id="PTX61133.1"/>
    </source>
</evidence>
<dbReference type="Pfam" id="PF08818">
    <property type="entry name" value="DUF1801"/>
    <property type="match status" value="1"/>
</dbReference>
<proteinExistence type="predicted"/>
<dbReference type="SUPFAM" id="SSF159888">
    <property type="entry name" value="YdhG-like"/>
    <property type="match status" value="1"/>
</dbReference>
<organism evidence="2 3">
    <name type="scientific">Kordia periserrulae</name>
    <dbReference type="NCBI Taxonomy" id="701523"/>
    <lineage>
        <taxon>Bacteria</taxon>
        <taxon>Pseudomonadati</taxon>
        <taxon>Bacteroidota</taxon>
        <taxon>Flavobacteriia</taxon>
        <taxon>Flavobacteriales</taxon>
        <taxon>Flavobacteriaceae</taxon>
        <taxon>Kordia</taxon>
    </lineage>
</organism>
<reference evidence="2 3" key="1">
    <citation type="submission" date="2018-04" db="EMBL/GenBank/DDBJ databases">
        <title>Genomic Encyclopedia of Archaeal and Bacterial Type Strains, Phase II (KMG-II): from individual species to whole genera.</title>
        <authorList>
            <person name="Goeker M."/>
        </authorList>
    </citation>
    <scope>NUCLEOTIDE SEQUENCE [LARGE SCALE GENOMIC DNA]</scope>
    <source>
        <strain evidence="2 3">DSM 25731</strain>
    </source>
</reference>